<dbReference type="InterPro" id="IPR056279">
    <property type="entry name" value="Aip3p_Bud6_N"/>
</dbReference>
<feature type="compositionally biased region" description="Low complexity" evidence="1">
    <location>
        <begin position="15"/>
        <end position="24"/>
    </location>
</feature>
<keyword evidence="4" id="KW-1185">Reference proteome</keyword>
<reference evidence="3" key="1">
    <citation type="submission" date="2023-11" db="EMBL/GenBank/DDBJ databases">
        <authorList>
            <person name="De Vega J J."/>
            <person name="De Vega J J."/>
        </authorList>
    </citation>
    <scope>NUCLEOTIDE SEQUENCE</scope>
</reference>
<evidence type="ECO:0000313" key="4">
    <source>
        <dbReference type="Proteomes" id="UP001295794"/>
    </source>
</evidence>
<organism evidence="3 4">
    <name type="scientific">Mycena citricolor</name>
    <dbReference type="NCBI Taxonomy" id="2018698"/>
    <lineage>
        <taxon>Eukaryota</taxon>
        <taxon>Fungi</taxon>
        <taxon>Dikarya</taxon>
        <taxon>Basidiomycota</taxon>
        <taxon>Agaricomycotina</taxon>
        <taxon>Agaricomycetes</taxon>
        <taxon>Agaricomycetidae</taxon>
        <taxon>Agaricales</taxon>
        <taxon>Marasmiineae</taxon>
        <taxon>Mycenaceae</taxon>
        <taxon>Mycena</taxon>
    </lineage>
</organism>
<protein>
    <recommendedName>
        <fullName evidence="2">Aip3p/Bud6 N-terminal domain-containing protein</fullName>
    </recommendedName>
</protein>
<dbReference type="AlphaFoldDB" id="A0AAD2H7R4"/>
<evidence type="ECO:0000256" key="1">
    <source>
        <dbReference type="SAM" id="MobiDB-lite"/>
    </source>
</evidence>
<name>A0AAD2H7R4_9AGAR</name>
<comment type="caution">
    <text evidence="3">The sequence shown here is derived from an EMBL/GenBank/DDBJ whole genome shotgun (WGS) entry which is preliminary data.</text>
</comment>
<feature type="domain" description="Aip3p/Bud6 N-terminal" evidence="2">
    <location>
        <begin position="41"/>
        <end position="148"/>
    </location>
</feature>
<evidence type="ECO:0000313" key="3">
    <source>
        <dbReference type="EMBL" id="CAK5271484.1"/>
    </source>
</evidence>
<dbReference type="Pfam" id="PF23153">
    <property type="entry name" value="Aip3p_Bud6_N"/>
    <property type="match status" value="1"/>
</dbReference>
<accession>A0AAD2H7R4</accession>
<dbReference type="EMBL" id="CAVNYO010000172">
    <property type="protein sequence ID" value="CAK5271484.1"/>
    <property type="molecule type" value="Genomic_DNA"/>
</dbReference>
<gene>
    <name evidence="3" type="ORF">MYCIT1_LOCUS16552</name>
</gene>
<sequence>MQDDGNPSVPAYRRSTSSSNTSDGSQGGHVFSPAMPGDVSTSVHNLLLATKQLQAVLEQWSVGRASETDVSDVYVQIGTDFNTAVQAFAYHRIDLSDIHCVPTELRTTLESCLAEDPSPEVLAASLPDLRTTLVKLLRGLLCRQQEWRRRTQQYPFLYR</sequence>
<dbReference type="Proteomes" id="UP001295794">
    <property type="component" value="Unassembled WGS sequence"/>
</dbReference>
<evidence type="ECO:0000259" key="2">
    <source>
        <dbReference type="Pfam" id="PF23153"/>
    </source>
</evidence>
<proteinExistence type="predicted"/>
<feature type="region of interest" description="Disordered" evidence="1">
    <location>
        <begin position="1"/>
        <end position="35"/>
    </location>
</feature>